<evidence type="ECO:0000313" key="1">
    <source>
        <dbReference type="EMBL" id="KAH6945251.1"/>
    </source>
</evidence>
<reference evidence="1" key="1">
    <citation type="submission" date="2020-05" db="EMBL/GenBank/DDBJ databases">
        <title>Large-scale comparative analyses of tick genomes elucidate their genetic diversity and vector capacities.</title>
        <authorList>
            <person name="Jia N."/>
            <person name="Wang J."/>
            <person name="Shi W."/>
            <person name="Du L."/>
            <person name="Sun Y."/>
            <person name="Zhan W."/>
            <person name="Jiang J."/>
            <person name="Wang Q."/>
            <person name="Zhang B."/>
            <person name="Ji P."/>
            <person name="Sakyi L.B."/>
            <person name="Cui X."/>
            <person name="Yuan T."/>
            <person name="Jiang B."/>
            <person name="Yang W."/>
            <person name="Lam T.T.-Y."/>
            <person name="Chang Q."/>
            <person name="Ding S."/>
            <person name="Wang X."/>
            <person name="Zhu J."/>
            <person name="Ruan X."/>
            <person name="Zhao L."/>
            <person name="Wei J."/>
            <person name="Que T."/>
            <person name="Du C."/>
            <person name="Cheng J."/>
            <person name="Dai P."/>
            <person name="Han X."/>
            <person name="Huang E."/>
            <person name="Gao Y."/>
            <person name="Liu J."/>
            <person name="Shao H."/>
            <person name="Ye R."/>
            <person name="Li L."/>
            <person name="Wei W."/>
            <person name="Wang X."/>
            <person name="Wang C."/>
            <person name="Yang T."/>
            <person name="Huo Q."/>
            <person name="Li W."/>
            <person name="Guo W."/>
            <person name="Chen H."/>
            <person name="Zhou L."/>
            <person name="Ni X."/>
            <person name="Tian J."/>
            <person name="Zhou Y."/>
            <person name="Sheng Y."/>
            <person name="Liu T."/>
            <person name="Pan Y."/>
            <person name="Xia L."/>
            <person name="Li J."/>
            <person name="Zhao F."/>
            <person name="Cao W."/>
        </authorList>
    </citation>
    <scope>NUCLEOTIDE SEQUENCE</scope>
    <source>
        <strain evidence="1">Hyas-2018</strain>
    </source>
</reference>
<proteinExistence type="predicted"/>
<name>A0ACB7TG71_HYAAI</name>
<sequence>MGKKCFVPGRSSGDRTCTEKVSIFAAPREADRLKVWRHAIPRKDRVLQSTDYVCEKHFKPKYVTKTWEAVYKGHVIVGAPQLAALAKDAVPTKFPGCPAHLMKTEKKKVASGPFAPSCP</sequence>
<accession>A0ACB7TG71</accession>
<keyword evidence="2" id="KW-1185">Reference proteome</keyword>
<organism evidence="1 2">
    <name type="scientific">Hyalomma asiaticum</name>
    <name type="common">Tick</name>
    <dbReference type="NCBI Taxonomy" id="266040"/>
    <lineage>
        <taxon>Eukaryota</taxon>
        <taxon>Metazoa</taxon>
        <taxon>Ecdysozoa</taxon>
        <taxon>Arthropoda</taxon>
        <taxon>Chelicerata</taxon>
        <taxon>Arachnida</taxon>
        <taxon>Acari</taxon>
        <taxon>Parasitiformes</taxon>
        <taxon>Ixodida</taxon>
        <taxon>Ixodoidea</taxon>
        <taxon>Ixodidae</taxon>
        <taxon>Hyalomminae</taxon>
        <taxon>Hyalomma</taxon>
    </lineage>
</organism>
<dbReference type="Proteomes" id="UP000821845">
    <property type="component" value="Chromosome 1"/>
</dbReference>
<dbReference type="EMBL" id="CM023481">
    <property type="protein sequence ID" value="KAH6945251.1"/>
    <property type="molecule type" value="Genomic_DNA"/>
</dbReference>
<comment type="caution">
    <text evidence="1">The sequence shown here is derived from an EMBL/GenBank/DDBJ whole genome shotgun (WGS) entry which is preliminary data.</text>
</comment>
<evidence type="ECO:0000313" key="2">
    <source>
        <dbReference type="Proteomes" id="UP000821845"/>
    </source>
</evidence>
<gene>
    <name evidence="1" type="ORF">HPB50_007679</name>
</gene>
<protein>
    <submittedName>
        <fullName evidence="1">Uncharacterized protein</fullName>
    </submittedName>
</protein>